<feature type="transmembrane region" description="Helical" evidence="5">
    <location>
        <begin position="275"/>
        <end position="292"/>
    </location>
</feature>
<dbReference type="NCBIfam" id="TIGR00792">
    <property type="entry name" value="gph"/>
    <property type="match status" value="1"/>
</dbReference>
<gene>
    <name evidence="7" type="ORF">K1X11_008060</name>
</gene>
<dbReference type="Gene3D" id="1.20.1250.20">
    <property type="entry name" value="MFS general substrate transporter like domains"/>
    <property type="match status" value="2"/>
</dbReference>
<proteinExistence type="inferred from homology"/>
<dbReference type="Pfam" id="PF13347">
    <property type="entry name" value="MFS_2"/>
    <property type="match status" value="1"/>
</dbReference>
<feature type="transmembrane region" description="Helical" evidence="5">
    <location>
        <begin position="35"/>
        <end position="60"/>
    </location>
</feature>
<organism evidence="7 8">
    <name type="scientific">Actomonas aquatica</name>
    <dbReference type="NCBI Taxonomy" id="2866162"/>
    <lineage>
        <taxon>Bacteria</taxon>
        <taxon>Pseudomonadati</taxon>
        <taxon>Verrucomicrobiota</taxon>
        <taxon>Opitutia</taxon>
        <taxon>Opitutales</taxon>
        <taxon>Opitutaceae</taxon>
        <taxon>Actomonas</taxon>
    </lineage>
</organism>
<keyword evidence="2 5" id="KW-0812">Transmembrane</keyword>
<keyword evidence="3 5" id="KW-1133">Transmembrane helix</keyword>
<sequence>MNHPTTPGATASLRVRECVAYGLGDTATNLVWRTLMVFLGFFYTDVFGLSAAAVGTLLLVSRFSDGLSDVVMGVIADRTETRWGKFRPWILWTAVPFGVLTVLTFTTPDLGDTGKLVYAYLTYNALILVFTASNVPYSAMTGVMSADPGERTRLSSYRFVGAFGGALLTQGLNEPLVRWFGGGDATEGYRWTMVLFATVAVGFFLVTFAMTKERVKAVATREPLQLRRDVADLLRNRPWLVLFALGLCFVTITTLKQGSTMYYFTYFLNSKALAGSYMVVGTVGALVGAALTGRLVKWWGRRRVVLGALAIMGLSCAAMYAVGREGTALVFGLGLITEAASGPVVTLFFSMLADAADFSEWKHRRRATGLVYSAGSLSFKFGSGVGGGLTGLVLASSGYAANLEQTPSALWGIKALMSVLPAVGCLVAFAAFWFYPLTDRKFAEIQAELAERRGEA</sequence>
<name>A0ABZ1CDB6_9BACT</name>
<feature type="domain" description="Major facilitator superfamily (MFS) profile" evidence="6">
    <location>
        <begin position="1"/>
        <end position="439"/>
    </location>
</feature>
<keyword evidence="8" id="KW-1185">Reference proteome</keyword>
<evidence type="ECO:0000256" key="1">
    <source>
        <dbReference type="ARBA" id="ARBA00009617"/>
    </source>
</evidence>
<protein>
    <submittedName>
        <fullName evidence="7">MFS transporter</fullName>
    </submittedName>
</protein>
<feature type="transmembrane region" description="Helical" evidence="5">
    <location>
        <begin position="88"/>
        <end position="105"/>
    </location>
</feature>
<dbReference type="PROSITE" id="PS50850">
    <property type="entry name" value="MFS"/>
    <property type="match status" value="1"/>
</dbReference>
<feature type="transmembrane region" description="Helical" evidence="5">
    <location>
        <begin position="328"/>
        <end position="349"/>
    </location>
</feature>
<evidence type="ECO:0000313" key="7">
    <source>
        <dbReference type="EMBL" id="WRQ89360.1"/>
    </source>
</evidence>
<dbReference type="InterPro" id="IPR020846">
    <property type="entry name" value="MFS_dom"/>
</dbReference>
<feature type="transmembrane region" description="Helical" evidence="5">
    <location>
        <begin position="117"/>
        <end position="135"/>
    </location>
</feature>
<feature type="transmembrane region" description="Helical" evidence="5">
    <location>
        <begin position="370"/>
        <end position="395"/>
    </location>
</feature>
<dbReference type="Proteomes" id="UP000738431">
    <property type="component" value="Chromosome"/>
</dbReference>
<feature type="transmembrane region" description="Helical" evidence="5">
    <location>
        <begin position="304"/>
        <end position="322"/>
    </location>
</feature>
<dbReference type="InterPro" id="IPR039672">
    <property type="entry name" value="MFS_2"/>
</dbReference>
<reference evidence="7 8" key="1">
    <citation type="submission" date="2023-12" db="EMBL/GenBank/DDBJ databases">
        <title>Description of an unclassified Opitutus bacterium of Verrucomicrobiota.</title>
        <authorList>
            <person name="Zhang D.-F."/>
        </authorList>
    </citation>
    <scope>NUCLEOTIDE SEQUENCE [LARGE SCALE GENOMIC DNA]</scope>
    <source>
        <strain evidence="7 8">WL0086</strain>
    </source>
</reference>
<dbReference type="InterPro" id="IPR001927">
    <property type="entry name" value="Na/Gal_symport"/>
</dbReference>
<dbReference type="CDD" id="cd17332">
    <property type="entry name" value="MFS_MelB_like"/>
    <property type="match status" value="1"/>
</dbReference>
<evidence type="ECO:0000259" key="6">
    <source>
        <dbReference type="PROSITE" id="PS50850"/>
    </source>
</evidence>
<evidence type="ECO:0000256" key="4">
    <source>
        <dbReference type="ARBA" id="ARBA00023136"/>
    </source>
</evidence>
<dbReference type="SUPFAM" id="SSF103473">
    <property type="entry name" value="MFS general substrate transporter"/>
    <property type="match status" value="1"/>
</dbReference>
<comment type="similarity">
    <text evidence="1">Belongs to the sodium:galactoside symporter (TC 2.A.2) family.</text>
</comment>
<keyword evidence="4 5" id="KW-0472">Membrane</keyword>
<feature type="transmembrane region" description="Helical" evidence="5">
    <location>
        <begin position="415"/>
        <end position="435"/>
    </location>
</feature>
<feature type="transmembrane region" description="Helical" evidence="5">
    <location>
        <begin position="156"/>
        <end position="173"/>
    </location>
</feature>
<dbReference type="PANTHER" id="PTHR11328">
    <property type="entry name" value="MAJOR FACILITATOR SUPERFAMILY DOMAIN-CONTAINING PROTEIN"/>
    <property type="match status" value="1"/>
</dbReference>
<evidence type="ECO:0000256" key="3">
    <source>
        <dbReference type="ARBA" id="ARBA00022989"/>
    </source>
</evidence>
<dbReference type="RefSeq" id="WP_221029949.1">
    <property type="nucleotide sequence ID" value="NZ_CP139781.1"/>
</dbReference>
<dbReference type="EMBL" id="CP139781">
    <property type="protein sequence ID" value="WRQ89360.1"/>
    <property type="molecule type" value="Genomic_DNA"/>
</dbReference>
<evidence type="ECO:0000256" key="5">
    <source>
        <dbReference type="SAM" id="Phobius"/>
    </source>
</evidence>
<feature type="transmembrane region" description="Helical" evidence="5">
    <location>
        <begin position="237"/>
        <end position="255"/>
    </location>
</feature>
<dbReference type="PANTHER" id="PTHR11328:SF24">
    <property type="entry name" value="MAJOR FACILITATOR SUPERFAMILY (MFS) PROFILE DOMAIN-CONTAINING PROTEIN"/>
    <property type="match status" value="1"/>
</dbReference>
<dbReference type="InterPro" id="IPR036259">
    <property type="entry name" value="MFS_trans_sf"/>
</dbReference>
<feature type="transmembrane region" description="Helical" evidence="5">
    <location>
        <begin position="193"/>
        <end position="211"/>
    </location>
</feature>
<evidence type="ECO:0000256" key="2">
    <source>
        <dbReference type="ARBA" id="ARBA00022692"/>
    </source>
</evidence>
<evidence type="ECO:0000313" key="8">
    <source>
        <dbReference type="Proteomes" id="UP000738431"/>
    </source>
</evidence>
<accession>A0ABZ1CDB6</accession>